<accession>A0A0C3GTX4</accession>
<dbReference type="Proteomes" id="UP000054321">
    <property type="component" value="Unassembled WGS sequence"/>
</dbReference>
<evidence type="ECO:0008006" key="3">
    <source>
        <dbReference type="Google" id="ProtNLM"/>
    </source>
</evidence>
<dbReference type="HOGENOM" id="CLU_1482774_0_0_1"/>
<proteinExistence type="predicted"/>
<reference evidence="2" key="2">
    <citation type="submission" date="2015-01" db="EMBL/GenBank/DDBJ databases">
        <title>Evolutionary Origins and Diversification of the Mycorrhizal Mutualists.</title>
        <authorList>
            <consortium name="DOE Joint Genome Institute"/>
            <consortium name="Mycorrhizal Genomics Consortium"/>
            <person name="Kohler A."/>
            <person name="Kuo A."/>
            <person name="Nagy L.G."/>
            <person name="Floudas D."/>
            <person name="Copeland A."/>
            <person name="Barry K.W."/>
            <person name="Cichocki N."/>
            <person name="Veneault-Fourrey C."/>
            <person name="LaButti K."/>
            <person name="Lindquist E.A."/>
            <person name="Lipzen A."/>
            <person name="Lundell T."/>
            <person name="Morin E."/>
            <person name="Murat C."/>
            <person name="Riley R."/>
            <person name="Ohm R."/>
            <person name="Sun H."/>
            <person name="Tunlid A."/>
            <person name="Henrissat B."/>
            <person name="Grigoriev I.V."/>
            <person name="Hibbett D.S."/>
            <person name="Martin F."/>
        </authorList>
    </citation>
    <scope>NUCLEOTIDE SEQUENCE [LARGE SCALE GENOMIC DNA]</scope>
    <source>
        <strain evidence="2">Zn</strain>
    </source>
</reference>
<reference evidence="1 2" key="1">
    <citation type="submission" date="2014-04" db="EMBL/GenBank/DDBJ databases">
        <authorList>
            <consortium name="DOE Joint Genome Institute"/>
            <person name="Kuo A."/>
            <person name="Martino E."/>
            <person name="Perotto S."/>
            <person name="Kohler A."/>
            <person name="Nagy L.G."/>
            <person name="Floudas D."/>
            <person name="Copeland A."/>
            <person name="Barry K.W."/>
            <person name="Cichocki N."/>
            <person name="Veneault-Fourrey C."/>
            <person name="LaButti K."/>
            <person name="Lindquist E.A."/>
            <person name="Lipzen A."/>
            <person name="Lundell T."/>
            <person name="Morin E."/>
            <person name="Murat C."/>
            <person name="Sun H."/>
            <person name="Tunlid A."/>
            <person name="Henrissat B."/>
            <person name="Grigoriev I.V."/>
            <person name="Hibbett D.S."/>
            <person name="Martin F."/>
            <person name="Nordberg H.P."/>
            <person name="Cantor M.N."/>
            <person name="Hua S.X."/>
        </authorList>
    </citation>
    <scope>NUCLEOTIDE SEQUENCE [LARGE SCALE GENOMIC DNA]</scope>
    <source>
        <strain evidence="1 2">Zn</strain>
    </source>
</reference>
<sequence>MFIVERYPQLLPTSHRTQLYQLLRELHSINYFSVSFPDKPQVAEAIKTAVLNRLEQPRLSQRYRNALQYKLEVIETEKIAAIKQDRVQNEVEHSRALLSTLESTLCSEGSSPWLFGFDGPTALDAHVVVFINRLRDVGRAKLISSTMAKYADLAMETSGWRKLMDGERAI</sequence>
<dbReference type="EMBL" id="KN832889">
    <property type="protein sequence ID" value="KIM94739.1"/>
    <property type="molecule type" value="Genomic_DNA"/>
</dbReference>
<gene>
    <name evidence="1" type="ORF">OIDMADRAFT_21372</name>
</gene>
<protein>
    <recommendedName>
        <fullName evidence="3">GST C-terminal domain-containing protein</fullName>
    </recommendedName>
</protein>
<dbReference type="OrthoDB" id="412788at2759"/>
<dbReference type="InParanoid" id="A0A0C3GTX4"/>
<name>A0A0C3GTX4_OIDMZ</name>
<dbReference type="AlphaFoldDB" id="A0A0C3GTX4"/>
<organism evidence="1 2">
    <name type="scientific">Oidiodendron maius (strain Zn)</name>
    <dbReference type="NCBI Taxonomy" id="913774"/>
    <lineage>
        <taxon>Eukaryota</taxon>
        <taxon>Fungi</taxon>
        <taxon>Dikarya</taxon>
        <taxon>Ascomycota</taxon>
        <taxon>Pezizomycotina</taxon>
        <taxon>Leotiomycetes</taxon>
        <taxon>Leotiomycetes incertae sedis</taxon>
        <taxon>Myxotrichaceae</taxon>
        <taxon>Oidiodendron</taxon>
    </lineage>
</organism>
<keyword evidence="2" id="KW-1185">Reference proteome</keyword>
<evidence type="ECO:0000313" key="1">
    <source>
        <dbReference type="EMBL" id="KIM94739.1"/>
    </source>
</evidence>
<evidence type="ECO:0000313" key="2">
    <source>
        <dbReference type="Proteomes" id="UP000054321"/>
    </source>
</evidence>